<feature type="region of interest" description="Disordered" evidence="1">
    <location>
        <begin position="1"/>
        <end position="22"/>
    </location>
</feature>
<evidence type="ECO:0000256" key="1">
    <source>
        <dbReference type="SAM" id="MobiDB-lite"/>
    </source>
</evidence>
<proteinExistence type="predicted"/>
<protein>
    <recommendedName>
        <fullName evidence="4">NAD-specific glutamate dehydrogenase</fullName>
    </recommendedName>
</protein>
<evidence type="ECO:0000313" key="2">
    <source>
        <dbReference type="EMBL" id="EBA40560.1"/>
    </source>
</evidence>
<dbReference type="EMBL" id="AAVN02000001">
    <property type="protein sequence ID" value="EBA40560.1"/>
    <property type="molecule type" value="Genomic_DNA"/>
</dbReference>
<organism evidence="2 3">
    <name type="scientific">Collinsella aerofaciens (strain ATCC 25986 / DSM 3979 / JCM 10188 / KCTC 3647 / NCTC 11838 / VPI 1003)</name>
    <dbReference type="NCBI Taxonomy" id="411903"/>
    <lineage>
        <taxon>Bacteria</taxon>
        <taxon>Bacillati</taxon>
        <taxon>Actinomycetota</taxon>
        <taxon>Coriobacteriia</taxon>
        <taxon>Coriobacteriales</taxon>
        <taxon>Coriobacteriaceae</taxon>
        <taxon>Collinsella</taxon>
    </lineage>
</organism>
<reference evidence="2 3" key="2">
    <citation type="submission" date="2007-04" db="EMBL/GenBank/DDBJ databases">
        <authorList>
            <person name="Fulton L."/>
            <person name="Clifton S."/>
            <person name="Fulton B."/>
            <person name="Xu J."/>
            <person name="Minx P."/>
            <person name="Mardis E.R."/>
            <person name="Wilson R.K."/>
        </authorList>
    </citation>
    <scope>NUCLEOTIDE SEQUENCE [LARGE SCALE GENOMIC DNA]</scope>
    <source>
        <strain evidence="3">ATCC 25986 / DSM 3979 / JCM 10188 / KCTC 3647 / NCTC 11838 / VPI 1003</strain>
    </source>
</reference>
<gene>
    <name evidence="2" type="ORF">COLAER_00231</name>
</gene>
<evidence type="ECO:0000313" key="3">
    <source>
        <dbReference type="Proteomes" id="UP000002979"/>
    </source>
</evidence>
<reference evidence="2 3" key="1">
    <citation type="submission" date="2007-01" db="EMBL/GenBank/DDBJ databases">
        <title>Draft genome sequence of Collinsella aerofaciens (ATCC 25986).</title>
        <authorList>
            <person name="Sudarsanam P."/>
            <person name="Ley R."/>
            <person name="Guruge J."/>
            <person name="Turnbaugh P.J."/>
            <person name="Mahowald M."/>
            <person name="Liep D."/>
            <person name="Gordon J."/>
        </authorList>
    </citation>
    <scope>NUCLEOTIDE SEQUENCE [LARGE SCALE GENOMIC DNA]</scope>
    <source>
        <strain evidence="3">ATCC 25986 / DSM 3979 / JCM 10188 / KCTC 3647 / NCTC 11838 / VPI 1003</strain>
    </source>
</reference>
<accession>A4E751</accession>
<dbReference type="AntiFam" id="ANF00204">
    <property type="entry name" value="Shadow ORF (opposite rpsA)"/>
</dbReference>
<evidence type="ECO:0008006" key="4">
    <source>
        <dbReference type="Google" id="ProtNLM"/>
    </source>
</evidence>
<name>A4E751_COLAA</name>
<dbReference type="AlphaFoldDB" id="A4E751"/>
<comment type="caution">
    <text evidence="2">The sequence shown here is derived from an EMBL/GenBank/DDBJ whole genome shotgun (WGS) entry which is preliminary data.</text>
</comment>
<sequence length="483" mass="51766">MQYNRVVDGQCRQSRRDRAPHPSVYSVRSRLLPEAGCRHFFIHRQPNSLWTARVASRASAAKAKRDPSIADGSLKTSDRQTDLLGVGLLVLLLGRKRGNLDLDAQSLSSGLHGQRDTTTVEVDLHDLDLNLVAHVGDLRRLVDVLVGHLGDVHQALDALAQVDESAKRDKLGHSALDDSADGVLLDQCAPRILGGLLETQGDALAVEIDVENLDLDLLADLDNLGRMVDVVPGELGDVDEAVDTAEVDEGAEVDDGGNGALETHTRLELGQDLGALGLTGLLEHDATGEDDVVAVTVHLDDAGLDAGAHVRGEVLDATEVDEGSRQEATQADVEDQAALDNLDNLALDVLAGVELLLDAVPSTLVLGTLLGQDQTTVLVLLLENQSLDGITECNDVCRVSVLADGQLADRDNALGLESDVNEHLVMLDLNDSAVNEIALIKVGNRTVDEVVHLLLVDIVKRENGRVLNLTQRWTPFELRGPDC</sequence>
<dbReference type="Proteomes" id="UP000002979">
    <property type="component" value="Unassembled WGS sequence"/>
</dbReference>